<dbReference type="STRING" id="52560.SAMN04488082_104126"/>
<organism evidence="3 4">
    <name type="scientific">Desulfomicrobium apsheronum</name>
    <dbReference type="NCBI Taxonomy" id="52560"/>
    <lineage>
        <taxon>Bacteria</taxon>
        <taxon>Pseudomonadati</taxon>
        <taxon>Thermodesulfobacteriota</taxon>
        <taxon>Desulfovibrionia</taxon>
        <taxon>Desulfovibrionales</taxon>
        <taxon>Desulfomicrobiaceae</taxon>
        <taxon>Desulfomicrobium</taxon>
    </lineage>
</organism>
<evidence type="ECO:0000313" key="3">
    <source>
        <dbReference type="EMBL" id="SFJ56867.1"/>
    </source>
</evidence>
<dbReference type="Proteomes" id="UP000198635">
    <property type="component" value="Unassembled WGS sequence"/>
</dbReference>
<dbReference type="SUPFAM" id="SSF82171">
    <property type="entry name" value="DPP6 N-terminal domain-like"/>
    <property type="match status" value="1"/>
</dbReference>
<protein>
    <recommendedName>
        <fullName evidence="5">WD40-like Beta Propeller Repeat</fullName>
    </recommendedName>
</protein>
<dbReference type="OrthoDB" id="5391607at2"/>
<dbReference type="EMBL" id="FORX01000004">
    <property type="protein sequence ID" value="SFJ56867.1"/>
    <property type="molecule type" value="Genomic_DNA"/>
</dbReference>
<feature type="region of interest" description="Disordered" evidence="1">
    <location>
        <begin position="142"/>
        <end position="222"/>
    </location>
</feature>
<evidence type="ECO:0008006" key="5">
    <source>
        <dbReference type="Google" id="ProtNLM"/>
    </source>
</evidence>
<keyword evidence="4" id="KW-1185">Reference proteome</keyword>
<dbReference type="RefSeq" id="WP_143075560.1">
    <property type="nucleotide sequence ID" value="NZ_FORX01000004.1"/>
</dbReference>
<feature type="compositionally biased region" description="Low complexity" evidence="1">
    <location>
        <begin position="159"/>
        <end position="178"/>
    </location>
</feature>
<dbReference type="InterPro" id="IPR011042">
    <property type="entry name" value="6-blade_b-propeller_TolB-like"/>
</dbReference>
<evidence type="ECO:0000256" key="2">
    <source>
        <dbReference type="SAM" id="SignalP"/>
    </source>
</evidence>
<proteinExistence type="predicted"/>
<evidence type="ECO:0000313" key="4">
    <source>
        <dbReference type="Proteomes" id="UP000198635"/>
    </source>
</evidence>
<feature type="chain" id="PRO_5011458815" description="WD40-like Beta Propeller Repeat" evidence="2">
    <location>
        <begin position="23"/>
        <end position="884"/>
    </location>
</feature>
<evidence type="ECO:0000256" key="1">
    <source>
        <dbReference type="SAM" id="MobiDB-lite"/>
    </source>
</evidence>
<gene>
    <name evidence="3" type="ORF">SAMN04488082_104126</name>
</gene>
<keyword evidence="2" id="KW-0732">Signal</keyword>
<feature type="signal peptide" evidence="2">
    <location>
        <begin position="1"/>
        <end position="22"/>
    </location>
</feature>
<dbReference type="Gene3D" id="2.120.10.30">
    <property type="entry name" value="TolB, C-terminal domain"/>
    <property type="match status" value="1"/>
</dbReference>
<sequence length="884" mass="96156">MRLFATMLAVFVFLIASGIALSAPDSSPDTEIATGPDGLLQMEQQGKVTVRALRGWGRLPDKYMNLAQRMRQEASLDLLGADLDQVRQWSADAALEQYGAELTELVGFMEGGEHLDWAPPAPGASVPAGTLVRSAGVRWAQESDGPVAVPGAVPEKGSADVAATPEAEAVAPDPVSASEPSTPEAPDAPSQQPVAAADEPEKAKAPNQALPTDEGPEDGVEFPINYQVSGTYRVKLRVEGLKNVSVDPWFKHAAPALLPDNPDILAREKGYFEQRTSQLPDPGKTGDTNSPYDLVLGVATPDTPVVIHVDAPENPAVTLSEQEIKDKVSYRVASKSVLFHPFDEARGDAEIDFKKELDSLSWTPRLDPGTGRPVGPRAVGVYMAYRLKKYVGEHELGVLKYEYHRIGWVLAAMPGDVYERSGSLYAVGSDEPISGGDGSAGTPVQAAEKFDFELPQYALDEGALRLSDDLRHVAWVDGERKGRKRMFVNGQPGPWYDDIKTYTMLFSPNGEAFYYEAEVGEKVVPIHNGAQGPVFDDIETMDLSDDGASILVGGETGGVYRVFLNGSQVRETPDRVEKGVIGPDGKAAWVERGKDESGKNYAMVVTAEGVTGARYAGIHSGIVRTSGRSDMWYVAEKEGGDRYLIRDGEELKPSMGYGSQFTVTPDGYNYAFVAPQGEDMDCMVVKGQIGPDFKKIWNPATFSADGSRHIYEARGDDDAFLVVDGKVVSHGFGPLKDVAAQTFSPDGSRWAAGFQLNDEEYVIVVDGKEIGRGSGKPRSIVFSPDGSRVAWLEKQKKFWRAYLDGEAGPEFREIYDEEPPQFSPDGKAFVYFARDKDKKMHIVVFGGEDRVHDLIPPRAMFVEGGLEYLAIDGTHFRRESIALD</sequence>
<name>A0A1I3SHA4_9BACT</name>
<reference evidence="4" key="1">
    <citation type="submission" date="2016-10" db="EMBL/GenBank/DDBJ databases">
        <authorList>
            <person name="Varghese N."/>
            <person name="Submissions S."/>
        </authorList>
    </citation>
    <scope>NUCLEOTIDE SEQUENCE [LARGE SCALE GENOMIC DNA]</scope>
    <source>
        <strain evidence="4">DSM 5918</strain>
    </source>
</reference>
<accession>A0A1I3SHA4</accession>
<dbReference type="AlphaFoldDB" id="A0A1I3SHA4"/>